<proteinExistence type="predicted"/>
<protein>
    <submittedName>
        <fullName evidence="2">GNAT family N-acetyltransferase</fullName>
    </submittedName>
</protein>
<evidence type="ECO:0000259" key="1">
    <source>
        <dbReference type="Pfam" id="PF13480"/>
    </source>
</evidence>
<evidence type="ECO:0000313" key="2">
    <source>
        <dbReference type="EMBL" id="RPJ65711.1"/>
    </source>
</evidence>
<dbReference type="SUPFAM" id="SSF55729">
    <property type="entry name" value="Acyl-CoA N-acyltransferases (Nat)"/>
    <property type="match status" value="1"/>
</dbReference>
<dbReference type="OrthoDB" id="9808976at2"/>
<dbReference type="Gene3D" id="3.40.630.30">
    <property type="match status" value="1"/>
</dbReference>
<dbReference type="GO" id="GO:0016740">
    <property type="term" value="F:transferase activity"/>
    <property type="evidence" value="ECO:0007669"/>
    <property type="project" value="UniProtKB-KW"/>
</dbReference>
<keyword evidence="2" id="KW-0808">Transferase</keyword>
<dbReference type="Proteomes" id="UP000275281">
    <property type="component" value="Unassembled WGS sequence"/>
</dbReference>
<comment type="caution">
    <text evidence="2">The sequence shown here is derived from an EMBL/GenBank/DDBJ whole genome shotgun (WGS) entry which is preliminary data.</text>
</comment>
<sequence length="362" mass="42094">MTQYVVKAIDNFDSESIRHKWCALYDSLAETNAFLDWFWIGPWLKQVLHLKPLCIEIYLAEELVALGFVCFHTRRVAGLPIRQGYLNRTGKEDFDQIWIEFNDLLVAPCHREHATEAFLNWCCKQKHIDEWIIALTAQEDSWTNHPSFESCVDYVEGYSVKLEPTFSNIDNYLKSLSSNTRSKIRRARKYISEAYGEINMQVHAQGINETEWTALQRIHKARWAHTLVGSGFDNPHFVEFHEALLSTPSGTSCVEILTFKAGDKLLGYLYNFLNGSNVFFYLSAIDYFDDNNRFQPGLVMHSFAVSYYAEKGYLLYDFMGGDNQYKQSLACQKYQLCYITNRPENVKNRLINTLRKIKIILS</sequence>
<keyword evidence="3" id="KW-1185">Reference proteome</keyword>
<organism evidence="2 3">
    <name type="scientific">Alteromonas sediminis</name>
    <dbReference type="NCBI Taxonomy" id="2259342"/>
    <lineage>
        <taxon>Bacteria</taxon>
        <taxon>Pseudomonadati</taxon>
        <taxon>Pseudomonadota</taxon>
        <taxon>Gammaproteobacteria</taxon>
        <taxon>Alteromonadales</taxon>
        <taxon>Alteromonadaceae</taxon>
        <taxon>Alteromonas/Salinimonas group</taxon>
        <taxon>Alteromonas</taxon>
    </lineage>
</organism>
<name>A0A3N5YKZ9_9ALTE</name>
<gene>
    <name evidence="2" type="ORF">DRW07_12905</name>
</gene>
<dbReference type="AlphaFoldDB" id="A0A3N5YKZ9"/>
<accession>A0A3N5YKZ9</accession>
<feature type="domain" description="BioF2-like acetyltransferase" evidence="1">
    <location>
        <begin position="178"/>
        <end position="327"/>
    </location>
</feature>
<evidence type="ECO:0000313" key="3">
    <source>
        <dbReference type="Proteomes" id="UP000275281"/>
    </source>
</evidence>
<dbReference type="InterPro" id="IPR038740">
    <property type="entry name" value="BioF2-like_GNAT_dom"/>
</dbReference>
<dbReference type="EMBL" id="RPOK01000004">
    <property type="protein sequence ID" value="RPJ65711.1"/>
    <property type="molecule type" value="Genomic_DNA"/>
</dbReference>
<reference evidence="2 3" key="1">
    <citation type="submission" date="2018-11" db="EMBL/GenBank/DDBJ databases">
        <authorList>
            <person name="Ye M.-Q."/>
            <person name="Du Z.-J."/>
        </authorList>
    </citation>
    <scope>NUCLEOTIDE SEQUENCE [LARGE SCALE GENOMIC DNA]</scope>
    <source>
        <strain evidence="2 3">U0105</strain>
    </source>
</reference>
<dbReference type="InterPro" id="IPR016181">
    <property type="entry name" value="Acyl_CoA_acyltransferase"/>
</dbReference>
<dbReference type="RefSeq" id="WP_124028342.1">
    <property type="nucleotide sequence ID" value="NZ_JBHRSN010000007.1"/>
</dbReference>
<dbReference type="Pfam" id="PF13480">
    <property type="entry name" value="Acetyltransf_6"/>
    <property type="match status" value="1"/>
</dbReference>